<feature type="chain" id="PRO_5045211261" description="Copper chaperone PCu(A)C" evidence="1">
    <location>
        <begin position="22"/>
        <end position="158"/>
    </location>
</feature>
<feature type="signal peptide" evidence="1">
    <location>
        <begin position="1"/>
        <end position="21"/>
    </location>
</feature>
<name>A0ABS1DDU5_9PROT</name>
<organism evidence="2 3">
    <name type="scientific">Rhodovibrio sodomensis</name>
    <dbReference type="NCBI Taxonomy" id="1088"/>
    <lineage>
        <taxon>Bacteria</taxon>
        <taxon>Pseudomonadati</taxon>
        <taxon>Pseudomonadota</taxon>
        <taxon>Alphaproteobacteria</taxon>
        <taxon>Rhodospirillales</taxon>
        <taxon>Rhodovibrionaceae</taxon>
        <taxon>Rhodovibrio</taxon>
    </lineage>
</organism>
<dbReference type="Proteomes" id="UP001296873">
    <property type="component" value="Unassembled WGS sequence"/>
</dbReference>
<dbReference type="EMBL" id="NRRL01000022">
    <property type="protein sequence ID" value="MBK1668384.1"/>
    <property type="molecule type" value="Genomic_DNA"/>
</dbReference>
<evidence type="ECO:0000256" key="1">
    <source>
        <dbReference type="SAM" id="SignalP"/>
    </source>
</evidence>
<proteinExistence type="predicted"/>
<gene>
    <name evidence="2" type="ORF">CKO28_10090</name>
</gene>
<protein>
    <recommendedName>
        <fullName evidence="4">Copper chaperone PCu(A)C</fullName>
    </recommendedName>
</protein>
<dbReference type="RefSeq" id="WP_200340694.1">
    <property type="nucleotide sequence ID" value="NZ_NRRL01000022.1"/>
</dbReference>
<evidence type="ECO:0000313" key="2">
    <source>
        <dbReference type="EMBL" id="MBK1668384.1"/>
    </source>
</evidence>
<dbReference type="PANTHER" id="PTHR36302">
    <property type="entry name" value="BLR7088 PROTEIN"/>
    <property type="match status" value="1"/>
</dbReference>
<evidence type="ECO:0000313" key="3">
    <source>
        <dbReference type="Proteomes" id="UP001296873"/>
    </source>
</evidence>
<dbReference type="Gene3D" id="2.60.40.1890">
    <property type="entry name" value="PCu(A)C copper chaperone"/>
    <property type="match status" value="1"/>
</dbReference>
<comment type="caution">
    <text evidence="2">The sequence shown here is derived from an EMBL/GenBank/DDBJ whole genome shotgun (WGS) entry which is preliminary data.</text>
</comment>
<dbReference type="SUPFAM" id="SSF110087">
    <property type="entry name" value="DR1885-like metal-binding protein"/>
    <property type="match status" value="1"/>
</dbReference>
<dbReference type="Pfam" id="PF04314">
    <property type="entry name" value="PCuAC"/>
    <property type="match status" value="1"/>
</dbReference>
<keyword evidence="3" id="KW-1185">Reference proteome</keyword>
<sequence length="158" mass="16752">MLKKFVIAAALTLAALAPASAHHPGETASKGDIKVSHGWTVASSSMAHAVEVYVTMWNEGETGDKLVGAEVPFADDAVIQAQSITDDGALEMRNLTSVSLQPGQAVTLHPQGVRLVFNDVQRVLRAGDSFEAHLEFAEAGEIPVEITVMAPDQADEMM</sequence>
<dbReference type="InterPro" id="IPR058248">
    <property type="entry name" value="Lxx211020-like"/>
</dbReference>
<dbReference type="PANTHER" id="PTHR36302:SF1">
    <property type="entry name" value="COPPER CHAPERONE PCU(A)C"/>
    <property type="match status" value="1"/>
</dbReference>
<accession>A0ABS1DDU5</accession>
<keyword evidence="1" id="KW-0732">Signal</keyword>
<dbReference type="InterPro" id="IPR007410">
    <property type="entry name" value="LpqE-like"/>
</dbReference>
<dbReference type="InterPro" id="IPR036182">
    <property type="entry name" value="PCuAC_sf"/>
</dbReference>
<reference evidence="2 3" key="1">
    <citation type="journal article" date="2020" name="Microorganisms">
        <title>Osmotic Adaptation and Compatible Solute Biosynthesis of Phototrophic Bacteria as Revealed from Genome Analyses.</title>
        <authorList>
            <person name="Imhoff J.F."/>
            <person name="Rahn T."/>
            <person name="Kunzel S."/>
            <person name="Keller A."/>
            <person name="Neulinger S.C."/>
        </authorList>
    </citation>
    <scope>NUCLEOTIDE SEQUENCE [LARGE SCALE GENOMIC DNA]</scope>
    <source>
        <strain evidence="2 3">DSM 9895</strain>
    </source>
</reference>
<evidence type="ECO:0008006" key="4">
    <source>
        <dbReference type="Google" id="ProtNLM"/>
    </source>
</evidence>